<keyword evidence="2" id="KW-1185">Reference proteome</keyword>
<accession>A0A016SAS1</accession>
<proteinExistence type="predicted"/>
<name>A0A016SAS1_9BILA</name>
<dbReference type="Proteomes" id="UP000024635">
    <property type="component" value="Unassembled WGS sequence"/>
</dbReference>
<evidence type="ECO:0000313" key="2">
    <source>
        <dbReference type="Proteomes" id="UP000024635"/>
    </source>
</evidence>
<comment type="caution">
    <text evidence="1">The sequence shown here is derived from an EMBL/GenBank/DDBJ whole genome shotgun (WGS) entry which is preliminary data.</text>
</comment>
<evidence type="ECO:0000313" key="1">
    <source>
        <dbReference type="EMBL" id="EYB87384.1"/>
    </source>
</evidence>
<reference evidence="2" key="1">
    <citation type="journal article" date="2015" name="Nat. Genet.">
        <title>The genome and transcriptome of the zoonotic hookworm Ancylostoma ceylanicum identify infection-specific gene families.</title>
        <authorList>
            <person name="Schwarz E.M."/>
            <person name="Hu Y."/>
            <person name="Antoshechkin I."/>
            <person name="Miller M.M."/>
            <person name="Sternberg P.W."/>
            <person name="Aroian R.V."/>
        </authorList>
    </citation>
    <scope>NUCLEOTIDE SEQUENCE</scope>
    <source>
        <strain evidence="2">HY135</strain>
    </source>
</reference>
<dbReference type="AlphaFoldDB" id="A0A016SAS1"/>
<organism evidence="1 2">
    <name type="scientific">Ancylostoma ceylanicum</name>
    <dbReference type="NCBI Taxonomy" id="53326"/>
    <lineage>
        <taxon>Eukaryota</taxon>
        <taxon>Metazoa</taxon>
        <taxon>Ecdysozoa</taxon>
        <taxon>Nematoda</taxon>
        <taxon>Chromadorea</taxon>
        <taxon>Rhabditida</taxon>
        <taxon>Rhabditina</taxon>
        <taxon>Rhabditomorpha</taxon>
        <taxon>Strongyloidea</taxon>
        <taxon>Ancylostomatidae</taxon>
        <taxon>Ancylostomatinae</taxon>
        <taxon>Ancylostoma</taxon>
    </lineage>
</organism>
<gene>
    <name evidence="1" type="primary">Acey_s0264.g631</name>
    <name evidence="1" type="ORF">Y032_0264g631</name>
</gene>
<protein>
    <submittedName>
        <fullName evidence="1">Uncharacterized protein</fullName>
    </submittedName>
</protein>
<sequence length="114" mass="12668">MYCATNAKVGGDGAPIPQLAARFVSFCNGDGKNKQVIPYSNRWLQKYYKDEFTKRVCAARASARHGGRWCQNGFSRPRRAGTQPHLTHLVWPVTTLSHCFKRASVGQTPSVSLV</sequence>
<dbReference type="EMBL" id="JARK01001600">
    <property type="protein sequence ID" value="EYB87384.1"/>
    <property type="molecule type" value="Genomic_DNA"/>
</dbReference>